<protein>
    <recommendedName>
        <fullName evidence="3">Serine/threonine protein phosphatase 2A regulatory subunit</fullName>
    </recommendedName>
</protein>
<dbReference type="PANTHER" id="PTHR10257">
    <property type="entry name" value="SERINE/THREONINE PROTEIN PHOSPHATASE 2A PP2A REGULATORY SUBUNIT B"/>
    <property type="match status" value="1"/>
</dbReference>
<dbReference type="FunFam" id="1.25.10.10:FF:000331">
    <property type="entry name" value="Phosphoprotein phosphatase, putative"/>
    <property type="match status" value="1"/>
</dbReference>
<dbReference type="Gene3D" id="1.25.10.10">
    <property type="entry name" value="Leucine-rich Repeat Variant"/>
    <property type="match status" value="1"/>
</dbReference>
<reference evidence="1" key="2">
    <citation type="submission" date="2021-12" db="EMBL/GenBank/DDBJ databases">
        <title>Resequencing data analysis of finger millet.</title>
        <authorList>
            <person name="Hatakeyama M."/>
            <person name="Aluri S."/>
            <person name="Balachadran M.T."/>
            <person name="Sivarajan S.R."/>
            <person name="Poveda L."/>
            <person name="Shimizu-Inatsugi R."/>
            <person name="Schlapbach R."/>
            <person name="Sreeman S.M."/>
            <person name="Shimizu K.K."/>
        </authorList>
    </citation>
    <scope>NUCLEOTIDE SEQUENCE</scope>
</reference>
<comment type="caution">
    <text evidence="1">The sequence shown here is derived from an EMBL/GenBank/DDBJ whole genome shotgun (WGS) entry which is preliminary data.</text>
</comment>
<dbReference type="SUPFAM" id="SSF48371">
    <property type="entry name" value="ARM repeat"/>
    <property type="match status" value="1"/>
</dbReference>
<dbReference type="InterPro" id="IPR011989">
    <property type="entry name" value="ARM-like"/>
</dbReference>
<dbReference type="GO" id="GO:0019888">
    <property type="term" value="F:protein phosphatase regulator activity"/>
    <property type="evidence" value="ECO:0007669"/>
    <property type="project" value="InterPro"/>
</dbReference>
<accession>A0AAV5CDG0</accession>
<evidence type="ECO:0000313" key="1">
    <source>
        <dbReference type="EMBL" id="GJM96195.1"/>
    </source>
</evidence>
<dbReference type="EMBL" id="BQKI01000006">
    <property type="protein sequence ID" value="GJM96195.1"/>
    <property type="molecule type" value="Genomic_DNA"/>
</dbReference>
<evidence type="ECO:0008006" key="3">
    <source>
        <dbReference type="Google" id="ProtNLM"/>
    </source>
</evidence>
<gene>
    <name evidence="1" type="primary">ga13011</name>
    <name evidence="1" type="ORF">PR202_ga13011</name>
</gene>
<dbReference type="Proteomes" id="UP001054889">
    <property type="component" value="Unassembled WGS sequence"/>
</dbReference>
<dbReference type="InterPro" id="IPR016024">
    <property type="entry name" value="ARM-type_fold"/>
</dbReference>
<dbReference type="GO" id="GO:0000159">
    <property type="term" value="C:protein phosphatase type 2A complex"/>
    <property type="evidence" value="ECO:0007669"/>
    <property type="project" value="InterPro"/>
</dbReference>
<dbReference type="InterPro" id="IPR002554">
    <property type="entry name" value="PP2A_B56"/>
</dbReference>
<keyword evidence="2" id="KW-1185">Reference proteome</keyword>
<proteinExistence type="predicted"/>
<sequence length="345" mass="40186">MHETAAAIDPGAAPDEEEEPFLEPAWPHLQLVYELLLRYVVSPDTDTKVAKRYVDHAFVLRLLDLFDSEDPREREYLKTVLHRIYGKFMVHRPFIRKAINNVFYRFIFETQRHNGIGELLEILGSIINGFALPMKEEHKLFLSRALIPLHKPKSVAIYHQQLSYCIVQFVEKDYKLADTVIRGLLKYWPVTNCQKEVLFLGELEEVLEATQPAEFQRCMVPLFKQIGRCLNSSHFQVAERALFLWNNDHIVSLIAQNRGVIFPIIFEALERNIQSHWNQAVHGLTANVRKMFLDMDSELFEECQQQYMEKQAKAKEMQEQRESAWRQLEAVVAAKASGDDMVLVN</sequence>
<dbReference type="Pfam" id="PF01603">
    <property type="entry name" value="B56"/>
    <property type="match status" value="1"/>
</dbReference>
<name>A0AAV5CDG0_ELECO</name>
<organism evidence="1 2">
    <name type="scientific">Eleusine coracana subsp. coracana</name>
    <dbReference type="NCBI Taxonomy" id="191504"/>
    <lineage>
        <taxon>Eukaryota</taxon>
        <taxon>Viridiplantae</taxon>
        <taxon>Streptophyta</taxon>
        <taxon>Embryophyta</taxon>
        <taxon>Tracheophyta</taxon>
        <taxon>Spermatophyta</taxon>
        <taxon>Magnoliopsida</taxon>
        <taxon>Liliopsida</taxon>
        <taxon>Poales</taxon>
        <taxon>Poaceae</taxon>
        <taxon>PACMAD clade</taxon>
        <taxon>Chloridoideae</taxon>
        <taxon>Cynodonteae</taxon>
        <taxon>Eleusininae</taxon>
        <taxon>Eleusine</taxon>
    </lineage>
</organism>
<dbReference type="PIRSF" id="PIRSF028043">
    <property type="entry name" value="PP2A_B56"/>
    <property type="match status" value="1"/>
</dbReference>
<dbReference type="GO" id="GO:0007165">
    <property type="term" value="P:signal transduction"/>
    <property type="evidence" value="ECO:0007669"/>
    <property type="project" value="InterPro"/>
</dbReference>
<reference evidence="1" key="1">
    <citation type="journal article" date="2018" name="DNA Res.">
        <title>Multiple hybrid de novo genome assembly of finger millet, an orphan allotetraploid crop.</title>
        <authorList>
            <person name="Hatakeyama M."/>
            <person name="Aluri S."/>
            <person name="Balachadran M.T."/>
            <person name="Sivarajan S.R."/>
            <person name="Patrignani A."/>
            <person name="Gruter S."/>
            <person name="Poveda L."/>
            <person name="Shimizu-Inatsugi R."/>
            <person name="Baeten J."/>
            <person name="Francoijs K.J."/>
            <person name="Nataraja K.N."/>
            <person name="Reddy Y.A.N."/>
            <person name="Phadnis S."/>
            <person name="Ravikumar R.L."/>
            <person name="Schlapbach R."/>
            <person name="Sreeman S.M."/>
            <person name="Shimizu K.K."/>
        </authorList>
    </citation>
    <scope>NUCLEOTIDE SEQUENCE</scope>
</reference>
<dbReference type="PANTHER" id="PTHR10257:SF3">
    <property type="entry name" value="SERINE_THREONINE-PROTEIN PHOSPHATASE 2A 56 KDA REGULATORY SUBUNIT GAMMA ISOFORM"/>
    <property type="match status" value="1"/>
</dbReference>
<dbReference type="AlphaFoldDB" id="A0AAV5CDG0"/>
<evidence type="ECO:0000313" key="2">
    <source>
        <dbReference type="Proteomes" id="UP001054889"/>
    </source>
</evidence>